<evidence type="ECO:0000256" key="2">
    <source>
        <dbReference type="ARBA" id="ARBA00010617"/>
    </source>
</evidence>
<dbReference type="Proteomes" id="UP000199515">
    <property type="component" value="Unassembled WGS sequence"/>
</dbReference>
<dbReference type="InterPro" id="IPR017972">
    <property type="entry name" value="Cyt_P450_CS"/>
</dbReference>
<dbReference type="GO" id="GO:0005506">
    <property type="term" value="F:iron ion binding"/>
    <property type="evidence" value="ECO:0007669"/>
    <property type="project" value="InterPro"/>
</dbReference>
<dbReference type="RefSeq" id="WP_091300384.1">
    <property type="nucleotide sequence ID" value="NZ_FNON01000020.1"/>
</dbReference>
<gene>
    <name evidence="5" type="ORF">SAMN05421504_1206</name>
</gene>
<dbReference type="PANTHER" id="PTHR24305:SF166">
    <property type="entry name" value="CYTOCHROME P450 12A4, MITOCHONDRIAL-RELATED"/>
    <property type="match status" value="1"/>
</dbReference>
<dbReference type="AlphaFoldDB" id="A0A1H3T828"/>
<dbReference type="InterPro" id="IPR036396">
    <property type="entry name" value="Cyt_P450_sf"/>
</dbReference>
<dbReference type="CDD" id="cd00302">
    <property type="entry name" value="cytochrome_P450"/>
    <property type="match status" value="1"/>
</dbReference>
<comment type="similarity">
    <text evidence="2 4">Belongs to the cytochrome P450 family.</text>
</comment>
<accession>A0A1H3T828</accession>
<dbReference type="GO" id="GO:0020037">
    <property type="term" value="F:heme binding"/>
    <property type="evidence" value="ECO:0007669"/>
    <property type="project" value="InterPro"/>
</dbReference>
<dbReference type="EMBL" id="FNON01000020">
    <property type="protein sequence ID" value="SDZ46493.1"/>
    <property type="molecule type" value="Genomic_DNA"/>
</dbReference>
<keyword evidence="4 5" id="KW-0503">Monooxygenase</keyword>
<keyword evidence="3 4" id="KW-0349">Heme</keyword>
<dbReference type="InterPro" id="IPR001128">
    <property type="entry name" value="Cyt_P450"/>
</dbReference>
<evidence type="ECO:0000313" key="6">
    <source>
        <dbReference type="Proteomes" id="UP000199515"/>
    </source>
</evidence>
<dbReference type="OrthoDB" id="5290182at2"/>
<dbReference type="Pfam" id="PF00067">
    <property type="entry name" value="p450"/>
    <property type="match status" value="1"/>
</dbReference>
<keyword evidence="6" id="KW-1185">Reference proteome</keyword>
<dbReference type="PROSITE" id="PS00086">
    <property type="entry name" value="CYTOCHROME_P450"/>
    <property type="match status" value="1"/>
</dbReference>
<name>A0A1H3T828_9PSEU</name>
<comment type="cofactor">
    <cofactor evidence="1 3">
        <name>heme</name>
        <dbReference type="ChEBI" id="CHEBI:30413"/>
    </cofactor>
</comment>
<dbReference type="SUPFAM" id="SSF48264">
    <property type="entry name" value="Cytochrome P450"/>
    <property type="match status" value="1"/>
</dbReference>
<dbReference type="PANTHER" id="PTHR24305">
    <property type="entry name" value="CYTOCHROME P450"/>
    <property type="match status" value="1"/>
</dbReference>
<reference evidence="5 6" key="1">
    <citation type="submission" date="2016-10" db="EMBL/GenBank/DDBJ databases">
        <authorList>
            <person name="de Groot N.N."/>
        </authorList>
    </citation>
    <scope>NUCLEOTIDE SEQUENCE [LARGE SCALE GENOMIC DNA]</scope>
    <source>
        <strain evidence="5 6">CPCC 202699</strain>
    </source>
</reference>
<dbReference type="STRING" id="589385.SAMN05421504_1206"/>
<keyword evidence="3 4" id="KW-0408">Iron</keyword>
<feature type="binding site" description="axial binding residue" evidence="3">
    <location>
        <position position="374"/>
    </location>
    <ligand>
        <name>heme</name>
        <dbReference type="ChEBI" id="CHEBI:30413"/>
    </ligand>
    <ligandPart>
        <name>Fe</name>
        <dbReference type="ChEBI" id="CHEBI:18248"/>
    </ligandPart>
</feature>
<proteinExistence type="inferred from homology"/>
<evidence type="ECO:0000256" key="1">
    <source>
        <dbReference type="ARBA" id="ARBA00001971"/>
    </source>
</evidence>
<keyword evidence="4" id="KW-0560">Oxidoreductase</keyword>
<protein>
    <submittedName>
        <fullName evidence="5">Unspecific monooxygenase</fullName>
    </submittedName>
</protein>
<evidence type="ECO:0000256" key="3">
    <source>
        <dbReference type="PIRSR" id="PIRSR602401-1"/>
    </source>
</evidence>
<dbReference type="Gene3D" id="1.10.630.10">
    <property type="entry name" value="Cytochrome P450"/>
    <property type="match status" value="1"/>
</dbReference>
<dbReference type="PRINTS" id="PR00385">
    <property type="entry name" value="P450"/>
</dbReference>
<sequence>MPEHADVLTAVPQVAGGSGLRNQYAYENDRIGCLTAWSKRYGDVFGYGPATVVVNHPDLIHQVLARTNREFSATVPMVEHQQTAAENLDAWMRGRRQGGRGIHPDLIAQCDDRLDRALATAVTALPARGMDLAAACERICGRAIIDVCLGGEAPAFYERTARASDDILAVSRTLDTPPWGAKRRYRRAVAAERDLTARLGGVLERLRARPGDPPRTSLVDALLAHPDRLPDQVITAVLRVTLIGGHGTPGTALAWCVREMSQRPELLARLSDEARAAPAPAAAADLPYTTAFVKEMLRFYPPTWLLARDVAEPVALCGRRLEPGQRVLFSPYLLHHDERWWDTPAEIRPERWLGEEKPFAPHAYFPFGAGPRVCVGSLLGLTVLVRAVALLAKGFELDVDGPADAAPRPDILLAPPRSRVRYVALTSRNAGRE</sequence>
<dbReference type="InterPro" id="IPR002401">
    <property type="entry name" value="Cyt_P450_E_grp-I"/>
</dbReference>
<dbReference type="InterPro" id="IPR050121">
    <property type="entry name" value="Cytochrome_P450_monoxygenase"/>
</dbReference>
<organism evidence="5 6">
    <name type="scientific">Amycolatopsis xylanica</name>
    <dbReference type="NCBI Taxonomy" id="589385"/>
    <lineage>
        <taxon>Bacteria</taxon>
        <taxon>Bacillati</taxon>
        <taxon>Actinomycetota</taxon>
        <taxon>Actinomycetes</taxon>
        <taxon>Pseudonocardiales</taxon>
        <taxon>Pseudonocardiaceae</taxon>
        <taxon>Amycolatopsis</taxon>
    </lineage>
</organism>
<evidence type="ECO:0000256" key="4">
    <source>
        <dbReference type="RuleBase" id="RU000461"/>
    </source>
</evidence>
<evidence type="ECO:0000313" key="5">
    <source>
        <dbReference type="EMBL" id="SDZ46493.1"/>
    </source>
</evidence>
<dbReference type="GO" id="GO:0004497">
    <property type="term" value="F:monooxygenase activity"/>
    <property type="evidence" value="ECO:0007669"/>
    <property type="project" value="UniProtKB-KW"/>
</dbReference>
<keyword evidence="3 4" id="KW-0479">Metal-binding</keyword>
<dbReference type="PRINTS" id="PR00463">
    <property type="entry name" value="EP450I"/>
</dbReference>
<dbReference type="GO" id="GO:0016705">
    <property type="term" value="F:oxidoreductase activity, acting on paired donors, with incorporation or reduction of molecular oxygen"/>
    <property type="evidence" value="ECO:0007669"/>
    <property type="project" value="InterPro"/>
</dbReference>